<dbReference type="AlphaFoldDB" id="R9NW25"/>
<dbReference type="InterPro" id="IPR006694">
    <property type="entry name" value="Fatty_acid_hydroxylase"/>
</dbReference>
<evidence type="ECO:0000313" key="8">
    <source>
        <dbReference type="Proteomes" id="UP000014071"/>
    </source>
</evidence>
<evidence type="ECO:0000256" key="3">
    <source>
        <dbReference type="ARBA" id="ARBA00022989"/>
    </source>
</evidence>
<dbReference type="GeneID" id="24105609"/>
<proteinExistence type="predicted"/>
<gene>
    <name evidence="7" type="ORF">PHSY_000298</name>
</gene>
<dbReference type="InterPro" id="IPR050307">
    <property type="entry name" value="Sterol_Desaturase_Related"/>
</dbReference>
<reference evidence="8" key="1">
    <citation type="journal article" date="2013" name="Genome Announc.">
        <title>Draft genome sequence of the basidiomycetous yeast-like fungus Pseudozyma hubeiensis SY62, which produces an abundant amount of the biosurfactant mannosylerythritol lipids.</title>
        <authorList>
            <person name="Konishi M."/>
            <person name="Hatada Y."/>
            <person name="Horiuchi J."/>
        </authorList>
    </citation>
    <scope>NUCLEOTIDE SEQUENCE [LARGE SCALE GENOMIC DNA]</scope>
    <source>
        <strain evidence="8">SY62</strain>
    </source>
</reference>
<dbReference type="STRING" id="1305764.R9NW25"/>
<organism evidence="7 8">
    <name type="scientific">Pseudozyma hubeiensis (strain SY62)</name>
    <name type="common">Yeast</name>
    <dbReference type="NCBI Taxonomy" id="1305764"/>
    <lineage>
        <taxon>Eukaryota</taxon>
        <taxon>Fungi</taxon>
        <taxon>Dikarya</taxon>
        <taxon>Basidiomycota</taxon>
        <taxon>Ustilaginomycotina</taxon>
        <taxon>Ustilaginomycetes</taxon>
        <taxon>Ustilaginales</taxon>
        <taxon>Ustilaginaceae</taxon>
        <taxon>Pseudozyma</taxon>
    </lineage>
</organism>
<evidence type="ECO:0000256" key="5">
    <source>
        <dbReference type="SAM" id="Phobius"/>
    </source>
</evidence>
<dbReference type="GO" id="GO:0016491">
    <property type="term" value="F:oxidoreductase activity"/>
    <property type="evidence" value="ECO:0007669"/>
    <property type="project" value="InterPro"/>
</dbReference>
<evidence type="ECO:0000256" key="4">
    <source>
        <dbReference type="ARBA" id="ARBA00023136"/>
    </source>
</evidence>
<evidence type="ECO:0000256" key="2">
    <source>
        <dbReference type="ARBA" id="ARBA00022692"/>
    </source>
</evidence>
<dbReference type="EMBL" id="DF238768">
    <property type="protein sequence ID" value="GAC92743.1"/>
    <property type="molecule type" value="Genomic_DNA"/>
</dbReference>
<dbReference type="Proteomes" id="UP000014071">
    <property type="component" value="Unassembled WGS sequence"/>
</dbReference>
<evidence type="ECO:0000313" key="7">
    <source>
        <dbReference type="EMBL" id="GAC92743.1"/>
    </source>
</evidence>
<dbReference type="eggNOG" id="KOG0873">
    <property type="taxonomic scope" value="Eukaryota"/>
</dbReference>
<keyword evidence="2 5" id="KW-0812">Transmembrane</keyword>
<sequence>MLINNSTYVCAEYRTAQDSLDDCEYQRPVRWSCHTSPQNSQRAVTVPTPFLVRPYKHLLIEALVKVRASSIPTTFAAHTMSTIIVTRQEAPVTAIADKNAIPTSDSDFVRANQSSRLPKDLQGKPIPRSKHWGYDSTLLQPRTLLTKNIVNLVLISSFTFFNTTAFAHNLYDSLTERYGSFQLRFVGSWLITTSVLFGISGIYAYADLTRRPQWLWKYKVQPFVHVDRSEYLKIALGALRNHLFVSTPLLLAGAYLKPFPTTSDQVPGPLQTVATVLFDILCTEVGFFYIHRFFHSPAMYARFHKKHHEFTAPVALAATYCTMTEHLFSNLLPNTLGSFVVPHHWSQNVFAFCLLEIGTIQAHSGYYIPGLSSPLQHDFHHFAFTENFGPTGLMDFVHGTNVKYRKTLAEAKHNCDGDEVAARLEVLSFLAKHEAAELEAAKHHVKKTR</sequence>
<dbReference type="HOGENOM" id="CLU_047036_1_2_1"/>
<dbReference type="PANTHER" id="PTHR11863">
    <property type="entry name" value="STEROL DESATURASE"/>
    <property type="match status" value="1"/>
</dbReference>
<feature type="transmembrane region" description="Helical" evidence="5">
    <location>
        <begin position="183"/>
        <end position="206"/>
    </location>
</feature>
<feature type="domain" description="Fatty acid hydroxylase" evidence="6">
    <location>
        <begin position="279"/>
        <end position="400"/>
    </location>
</feature>
<protein>
    <submittedName>
        <fullName evidence="7">Sterol desaturase</fullName>
    </submittedName>
</protein>
<dbReference type="Pfam" id="PF04116">
    <property type="entry name" value="FA_hydroxylase"/>
    <property type="match status" value="1"/>
</dbReference>
<keyword evidence="3 5" id="KW-1133">Transmembrane helix</keyword>
<evidence type="ECO:0000256" key="1">
    <source>
        <dbReference type="ARBA" id="ARBA00004370"/>
    </source>
</evidence>
<accession>R9NW25</accession>
<keyword evidence="8" id="KW-1185">Reference proteome</keyword>
<dbReference type="GO" id="GO:0005506">
    <property type="term" value="F:iron ion binding"/>
    <property type="evidence" value="ECO:0007669"/>
    <property type="project" value="InterPro"/>
</dbReference>
<feature type="transmembrane region" description="Helical" evidence="5">
    <location>
        <begin position="149"/>
        <end position="171"/>
    </location>
</feature>
<dbReference type="RefSeq" id="XP_012186330.1">
    <property type="nucleotide sequence ID" value="XM_012330940.1"/>
</dbReference>
<evidence type="ECO:0000259" key="6">
    <source>
        <dbReference type="Pfam" id="PF04116"/>
    </source>
</evidence>
<dbReference type="GO" id="GO:0008610">
    <property type="term" value="P:lipid biosynthetic process"/>
    <property type="evidence" value="ECO:0007669"/>
    <property type="project" value="InterPro"/>
</dbReference>
<comment type="subcellular location">
    <subcellularLocation>
        <location evidence="1">Membrane</location>
    </subcellularLocation>
</comment>
<keyword evidence="4 5" id="KW-0472">Membrane</keyword>
<dbReference type="GO" id="GO:0016020">
    <property type="term" value="C:membrane"/>
    <property type="evidence" value="ECO:0007669"/>
    <property type="project" value="UniProtKB-SubCell"/>
</dbReference>
<name>R9NW25_PSEHS</name>
<dbReference type="OrthoDB" id="408954at2759"/>